<evidence type="ECO:0000313" key="1">
    <source>
        <dbReference type="EMBL" id="CAI9294980.1"/>
    </source>
</evidence>
<evidence type="ECO:0000313" key="2">
    <source>
        <dbReference type="Proteomes" id="UP001177003"/>
    </source>
</evidence>
<gene>
    <name evidence="1" type="ORF">LSALG_LOCUS33939</name>
</gene>
<accession>A0AA35ZLP7</accession>
<name>A0AA35ZLP7_LACSI</name>
<organism evidence="1 2">
    <name type="scientific">Lactuca saligna</name>
    <name type="common">Willowleaf lettuce</name>
    <dbReference type="NCBI Taxonomy" id="75948"/>
    <lineage>
        <taxon>Eukaryota</taxon>
        <taxon>Viridiplantae</taxon>
        <taxon>Streptophyta</taxon>
        <taxon>Embryophyta</taxon>
        <taxon>Tracheophyta</taxon>
        <taxon>Spermatophyta</taxon>
        <taxon>Magnoliopsida</taxon>
        <taxon>eudicotyledons</taxon>
        <taxon>Gunneridae</taxon>
        <taxon>Pentapetalae</taxon>
        <taxon>asterids</taxon>
        <taxon>campanulids</taxon>
        <taxon>Asterales</taxon>
        <taxon>Asteraceae</taxon>
        <taxon>Cichorioideae</taxon>
        <taxon>Cichorieae</taxon>
        <taxon>Lactucinae</taxon>
        <taxon>Lactuca</taxon>
    </lineage>
</organism>
<protein>
    <submittedName>
        <fullName evidence="1">Uncharacterized protein</fullName>
    </submittedName>
</protein>
<dbReference type="Proteomes" id="UP001177003">
    <property type="component" value="Chromosome 7"/>
</dbReference>
<reference evidence="1" key="1">
    <citation type="submission" date="2023-04" db="EMBL/GenBank/DDBJ databases">
        <authorList>
            <person name="Vijverberg K."/>
            <person name="Xiong W."/>
            <person name="Schranz E."/>
        </authorList>
    </citation>
    <scope>NUCLEOTIDE SEQUENCE</scope>
</reference>
<dbReference type="AlphaFoldDB" id="A0AA35ZLP7"/>
<keyword evidence="2" id="KW-1185">Reference proteome</keyword>
<proteinExistence type="predicted"/>
<dbReference type="EMBL" id="OX465083">
    <property type="protein sequence ID" value="CAI9294980.1"/>
    <property type="molecule type" value="Genomic_DNA"/>
</dbReference>
<sequence length="220" mass="24060">MAVALPLVSGVKSRRGRKDKDIDRVKGKEWNEGCVGRCTEVVNEGRRNLALALRRFLSDRRRRGYLRGLARPKQWRREETTELSSSRSAAGCEGGKEIEGILGGIADSCSDEDGGAPWDFGLGGRIASIGNQSLREPGLGWHREGGSRETGCGDVETHGKRVVGGGIGPPVMVLGRCRQRRRWVTTGAVHRSVAGQFYGFQLKECGICCFSLIAHDHKMI</sequence>